<evidence type="ECO:0000313" key="3">
    <source>
        <dbReference type="Proteomes" id="UP001143474"/>
    </source>
</evidence>
<gene>
    <name evidence="2" type="ORF">GCM10017600_26560</name>
</gene>
<keyword evidence="3" id="KW-1185">Reference proteome</keyword>
<organism evidence="2 3">
    <name type="scientific">Streptosporangium carneum</name>
    <dbReference type="NCBI Taxonomy" id="47481"/>
    <lineage>
        <taxon>Bacteria</taxon>
        <taxon>Bacillati</taxon>
        <taxon>Actinomycetota</taxon>
        <taxon>Actinomycetes</taxon>
        <taxon>Streptosporangiales</taxon>
        <taxon>Streptosporangiaceae</taxon>
        <taxon>Streptosporangium</taxon>
    </lineage>
</organism>
<reference evidence="2" key="1">
    <citation type="journal article" date="2014" name="Int. J. Syst. Evol. Microbiol.">
        <title>Complete genome sequence of Corynebacterium casei LMG S-19264T (=DSM 44701T), isolated from a smear-ripened cheese.</title>
        <authorList>
            <consortium name="US DOE Joint Genome Institute (JGI-PGF)"/>
            <person name="Walter F."/>
            <person name="Albersmeier A."/>
            <person name="Kalinowski J."/>
            <person name="Ruckert C."/>
        </authorList>
    </citation>
    <scope>NUCLEOTIDE SEQUENCE</scope>
    <source>
        <strain evidence="2">VKM Ac-2007</strain>
    </source>
</reference>
<feature type="compositionally biased region" description="Basic and acidic residues" evidence="1">
    <location>
        <begin position="85"/>
        <end position="97"/>
    </location>
</feature>
<dbReference type="AlphaFoldDB" id="A0A9W6MCV4"/>
<sequence>MEAGTTAARSALRHRRLLAVMPAKACDLVGPDLHRKLHGGLQVVETVVRASLRQHACLAPQAKAAQTEILEFLRMACRLTGAPPRRQESDDHDRLCADEGAVPALTGRR</sequence>
<evidence type="ECO:0000313" key="2">
    <source>
        <dbReference type="EMBL" id="GLK09250.1"/>
    </source>
</evidence>
<comment type="caution">
    <text evidence="2">The sequence shown here is derived from an EMBL/GenBank/DDBJ whole genome shotgun (WGS) entry which is preliminary data.</text>
</comment>
<dbReference type="EMBL" id="BSEV01000004">
    <property type="protein sequence ID" value="GLK09250.1"/>
    <property type="molecule type" value="Genomic_DNA"/>
</dbReference>
<dbReference type="Proteomes" id="UP001143474">
    <property type="component" value="Unassembled WGS sequence"/>
</dbReference>
<evidence type="ECO:0000256" key="1">
    <source>
        <dbReference type="SAM" id="MobiDB-lite"/>
    </source>
</evidence>
<reference evidence="2" key="2">
    <citation type="submission" date="2023-01" db="EMBL/GenBank/DDBJ databases">
        <authorList>
            <person name="Sun Q."/>
            <person name="Evtushenko L."/>
        </authorList>
    </citation>
    <scope>NUCLEOTIDE SEQUENCE</scope>
    <source>
        <strain evidence="2">VKM Ac-2007</strain>
    </source>
</reference>
<accession>A0A9W6MCV4</accession>
<feature type="region of interest" description="Disordered" evidence="1">
    <location>
        <begin position="83"/>
        <end position="109"/>
    </location>
</feature>
<name>A0A9W6MCV4_9ACTN</name>
<proteinExistence type="predicted"/>
<protein>
    <submittedName>
        <fullName evidence="2">Uncharacterized protein</fullName>
    </submittedName>
</protein>